<name>A0ACB7CBP0_9ASCO</name>
<reference evidence="1 2" key="1">
    <citation type="journal article" date="2021" name="Commun. Biol.">
        <title>Genomic insights into the host specific adaptation of the Pneumocystis genus.</title>
        <authorList>
            <person name="Cisse O.H."/>
            <person name="Ma L."/>
            <person name="Dekker J.P."/>
            <person name="Khil P.P."/>
            <person name="Youn J.-H."/>
            <person name="Brenchley J.M."/>
            <person name="Blair R."/>
            <person name="Pahar B."/>
            <person name="Chabe M."/>
            <person name="Van Rompay K.K.A."/>
            <person name="Keesler R."/>
            <person name="Sukura A."/>
            <person name="Hirsch V."/>
            <person name="Kutty G."/>
            <person name="Liu Y."/>
            <person name="Peng L."/>
            <person name="Chen J."/>
            <person name="Song J."/>
            <person name="Weissenbacher-Lang C."/>
            <person name="Xu J."/>
            <person name="Upham N.S."/>
            <person name="Stajich J.E."/>
            <person name="Cuomo C.A."/>
            <person name="Cushion M.T."/>
            <person name="Kovacs J.A."/>
        </authorList>
    </citation>
    <scope>NUCLEOTIDE SEQUENCE [LARGE SCALE GENOMIC DNA]</scope>
    <source>
        <strain evidence="1 2">RABM</strain>
    </source>
</reference>
<organism evidence="1 2">
    <name type="scientific">Pneumocystis oryctolagi</name>
    <dbReference type="NCBI Taxonomy" id="42067"/>
    <lineage>
        <taxon>Eukaryota</taxon>
        <taxon>Fungi</taxon>
        <taxon>Dikarya</taxon>
        <taxon>Ascomycota</taxon>
        <taxon>Taphrinomycotina</taxon>
        <taxon>Pneumocystomycetes</taxon>
        <taxon>Pneumocystaceae</taxon>
        <taxon>Pneumocystis</taxon>
    </lineage>
</organism>
<sequence>MSFFNSFGRKIGRYSRLKKSSIGTYAQGSQQDSRKLFLCQPFIKTALVKGNFATIVALPKYIDLNEWLALNGTKKMLYNPNITGRDADVFEFFTYLNQFYGVFAEFCTPQNCSSMSAGTNVNYMWFDNNRKQIQLPAPQYIDYVLAWVNNRLSDENTFPTKAGHAFPPNFFVIVKSMYKQLFRVFAHIYHSHFDQILHLSLEAHWNSFFAHFISFGKEFELLDKYDIDPLRDLIDLMIKIGIIA</sequence>
<accession>A0ACB7CBP0</accession>
<keyword evidence="2" id="KW-1185">Reference proteome</keyword>
<dbReference type="EMBL" id="JABTEG010000008">
    <property type="protein sequence ID" value="KAG4304477.1"/>
    <property type="molecule type" value="Genomic_DNA"/>
</dbReference>
<protein>
    <submittedName>
        <fullName evidence="1">Uncharacterized protein</fullName>
    </submittedName>
</protein>
<dbReference type="Proteomes" id="UP000768646">
    <property type="component" value="Unassembled WGS sequence"/>
</dbReference>
<gene>
    <name evidence="1" type="ORF">PORY_002187</name>
</gene>
<proteinExistence type="predicted"/>
<evidence type="ECO:0000313" key="1">
    <source>
        <dbReference type="EMBL" id="KAG4304477.1"/>
    </source>
</evidence>
<evidence type="ECO:0000313" key="2">
    <source>
        <dbReference type="Proteomes" id="UP000768646"/>
    </source>
</evidence>
<comment type="caution">
    <text evidence="1">The sequence shown here is derived from an EMBL/GenBank/DDBJ whole genome shotgun (WGS) entry which is preliminary data.</text>
</comment>